<name>A0A7H1NQY1_9PROT</name>
<proteinExistence type="predicted"/>
<dbReference type="RefSeq" id="WP_203414538.1">
    <property type="nucleotide sequence ID" value="NZ_CP060244.1"/>
</dbReference>
<dbReference type="Pfam" id="PF19489">
    <property type="entry name" value="SLT_4"/>
    <property type="match status" value="1"/>
</dbReference>
<feature type="domain" description="Transglycosylase SLT" evidence="1">
    <location>
        <begin position="10"/>
        <end position="192"/>
    </location>
</feature>
<keyword evidence="3" id="KW-1185">Reference proteome</keyword>
<dbReference type="KEGG" id="ebla:JGUZn3_09600"/>
<dbReference type="EMBL" id="CP060244">
    <property type="protein sequence ID" value="QNT78191.1"/>
    <property type="molecule type" value="Genomic_DNA"/>
</dbReference>
<dbReference type="SUPFAM" id="SSF53955">
    <property type="entry name" value="Lysozyme-like"/>
    <property type="match status" value="1"/>
</dbReference>
<dbReference type="InterPro" id="IPR045795">
    <property type="entry name" value="SLT_4"/>
</dbReference>
<dbReference type="InterPro" id="IPR023346">
    <property type="entry name" value="Lysozyme-like_dom_sf"/>
</dbReference>
<sequence>MTRSLCKALFFVTVFVLLTGCAESPPAQHENVCAIFTEKSDWYDAAKEMQGKWHIPFYVPLAMMEQESSFQSDVHPPETYLLGFIPWGYVSSAYGYAQAKDEVWEDYQDNTGHTSADREDFGDALDFMAWYMSKSRHYNKVPYSNAYAHYLNYHEGWGGYRRGTYRAKKWLMGVAGKVSNRAERYKRQYASCKARLDKKDDDGFLGLF</sequence>
<organism evidence="2 3">
    <name type="scientific">Entomobacter blattae</name>
    <dbReference type="NCBI Taxonomy" id="2762277"/>
    <lineage>
        <taxon>Bacteria</taxon>
        <taxon>Pseudomonadati</taxon>
        <taxon>Pseudomonadota</taxon>
        <taxon>Alphaproteobacteria</taxon>
        <taxon>Acetobacterales</taxon>
        <taxon>Acetobacteraceae</taxon>
        <taxon>Entomobacter</taxon>
    </lineage>
</organism>
<dbReference type="PROSITE" id="PS51257">
    <property type="entry name" value="PROKAR_LIPOPROTEIN"/>
    <property type="match status" value="1"/>
</dbReference>
<dbReference type="Proteomes" id="UP000516349">
    <property type="component" value="Chromosome"/>
</dbReference>
<dbReference type="AlphaFoldDB" id="A0A7H1NQY1"/>
<protein>
    <recommendedName>
        <fullName evidence="1">Transglycosylase SLT domain-containing protein</fullName>
    </recommendedName>
</protein>
<evidence type="ECO:0000313" key="3">
    <source>
        <dbReference type="Proteomes" id="UP000516349"/>
    </source>
</evidence>
<evidence type="ECO:0000259" key="1">
    <source>
        <dbReference type="Pfam" id="PF19489"/>
    </source>
</evidence>
<accession>A0A7H1NQY1</accession>
<reference evidence="2 3" key="1">
    <citation type="submission" date="2020-08" db="EMBL/GenBank/DDBJ databases">
        <title>Complete genome sequence of Entomobacter blattae G55GP.</title>
        <authorList>
            <person name="Poehlein A."/>
            <person name="Guzman J."/>
            <person name="Daniel R."/>
            <person name="Vilcinskas A."/>
        </authorList>
    </citation>
    <scope>NUCLEOTIDE SEQUENCE [LARGE SCALE GENOMIC DNA]</scope>
    <source>
        <strain evidence="2 3">G55GP</strain>
    </source>
</reference>
<dbReference type="Gene3D" id="1.10.530.10">
    <property type="match status" value="1"/>
</dbReference>
<evidence type="ECO:0000313" key="2">
    <source>
        <dbReference type="EMBL" id="QNT78191.1"/>
    </source>
</evidence>
<gene>
    <name evidence="2" type="ORF">JGUZn3_09600</name>
</gene>